<comment type="caution">
    <text evidence="1">The sequence shown here is derived from an EMBL/GenBank/DDBJ whole genome shotgun (WGS) entry which is preliminary data.</text>
</comment>
<dbReference type="EMBL" id="CM037159">
    <property type="protein sequence ID" value="KAH7865624.1"/>
    <property type="molecule type" value="Genomic_DNA"/>
</dbReference>
<gene>
    <name evidence="1" type="ORF">Vadar_009051</name>
</gene>
<organism evidence="1 2">
    <name type="scientific">Vaccinium darrowii</name>
    <dbReference type="NCBI Taxonomy" id="229202"/>
    <lineage>
        <taxon>Eukaryota</taxon>
        <taxon>Viridiplantae</taxon>
        <taxon>Streptophyta</taxon>
        <taxon>Embryophyta</taxon>
        <taxon>Tracheophyta</taxon>
        <taxon>Spermatophyta</taxon>
        <taxon>Magnoliopsida</taxon>
        <taxon>eudicotyledons</taxon>
        <taxon>Gunneridae</taxon>
        <taxon>Pentapetalae</taxon>
        <taxon>asterids</taxon>
        <taxon>Ericales</taxon>
        <taxon>Ericaceae</taxon>
        <taxon>Vaccinioideae</taxon>
        <taxon>Vaccinieae</taxon>
        <taxon>Vaccinium</taxon>
    </lineage>
</organism>
<proteinExistence type="predicted"/>
<accession>A0ACB7ZIG4</accession>
<dbReference type="Proteomes" id="UP000828048">
    <property type="component" value="Chromosome 9"/>
</dbReference>
<evidence type="ECO:0000313" key="1">
    <source>
        <dbReference type="EMBL" id="KAH7865624.1"/>
    </source>
</evidence>
<reference evidence="1 2" key="1">
    <citation type="journal article" date="2021" name="Hortic Res">
        <title>High-quality reference genome and annotation aids understanding of berry development for evergreen blueberry (Vaccinium darrowii).</title>
        <authorList>
            <person name="Yu J."/>
            <person name="Hulse-Kemp A.M."/>
            <person name="Babiker E."/>
            <person name="Staton M."/>
        </authorList>
    </citation>
    <scope>NUCLEOTIDE SEQUENCE [LARGE SCALE GENOMIC DNA]</scope>
    <source>
        <strain evidence="2">cv. NJ 8807/NJ 8810</strain>
        <tissue evidence="1">Young leaf</tissue>
    </source>
</reference>
<name>A0ACB7ZIG4_9ERIC</name>
<sequence length="177" mass="19677">MSEGPKLFTNKPKKSQLKPVLPQSSSSSSMAQPSSHTPPPPPPPLEPPRESFARRYKFVWPLILALNLSIGAYLFVRTKKKDTGVEEEVSGVPPTPGPSTAVAAAVPTAEKTPSPAPVVEPVMLRDPIPENQQRELYKWLLQEKRKVKPKDAEERKRLDEEKAILKQFIRAKSIPSL</sequence>
<keyword evidence="2" id="KW-1185">Reference proteome</keyword>
<evidence type="ECO:0000313" key="2">
    <source>
        <dbReference type="Proteomes" id="UP000828048"/>
    </source>
</evidence>
<protein>
    <submittedName>
        <fullName evidence="1">Uncharacterized protein</fullName>
    </submittedName>
</protein>